<name>A0A212EWV2_DANPL</name>
<reference evidence="3 4" key="1">
    <citation type="journal article" date="2011" name="Cell">
        <title>The monarch butterfly genome yields insights into long-distance migration.</title>
        <authorList>
            <person name="Zhan S."/>
            <person name="Merlin C."/>
            <person name="Boore J.L."/>
            <person name="Reppert S.M."/>
        </authorList>
    </citation>
    <scope>NUCLEOTIDE SEQUENCE [LARGE SCALE GENOMIC DNA]</scope>
    <source>
        <strain evidence="3">F-2</strain>
    </source>
</reference>
<keyword evidence="4" id="KW-1185">Reference proteome</keyword>
<comment type="caution">
    <text evidence="3">The sequence shown here is derived from an EMBL/GenBank/DDBJ whole genome shotgun (WGS) entry which is preliminary data.</text>
</comment>
<dbReference type="STRING" id="278856.A0A212EWV2"/>
<proteinExistence type="predicted"/>
<organism evidence="3 4">
    <name type="scientific">Danaus plexippus plexippus</name>
    <dbReference type="NCBI Taxonomy" id="278856"/>
    <lineage>
        <taxon>Eukaryota</taxon>
        <taxon>Metazoa</taxon>
        <taxon>Ecdysozoa</taxon>
        <taxon>Arthropoda</taxon>
        <taxon>Hexapoda</taxon>
        <taxon>Insecta</taxon>
        <taxon>Pterygota</taxon>
        <taxon>Neoptera</taxon>
        <taxon>Endopterygota</taxon>
        <taxon>Lepidoptera</taxon>
        <taxon>Glossata</taxon>
        <taxon>Ditrysia</taxon>
        <taxon>Papilionoidea</taxon>
        <taxon>Nymphalidae</taxon>
        <taxon>Danainae</taxon>
        <taxon>Danaini</taxon>
        <taxon>Danaina</taxon>
        <taxon>Danaus</taxon>
        <taxon>Danaus</taxon>
    </lineage>
</organism>
<evidence type="ECO:0000313" key="4">
    <source>
        <dbReference type="Proteomes" id="UP000007151"/>
    </source>
</evidence>
<feature type="signal peptide" evidence="2">
    <location>
        <begin position="1"/>
        <end position="17"/>
    </location>
</feature>
<protein>
    <submittedName>
        <fullName evidence="3">Uncharacterized protein</fullName>
    </submittedName>
</protein>
<accession>A0A212EWV2</accession>
<sequence length="161" mass="16978">MKSTVFSMLACVVVLEAKPQPYVGYGNGMIDLGPAGARMGGVRLGNRLTNPLAMDELGYGTSGSEFSRGSGFGDSGFSSGASGLDSRGFHNGGRRNFHDIGQHHSSRTSINHAENTDNHDIGGSEFFDTGAQSGTGFNQYGNGFNKYGNDYGSGRQMTSFL</sequence>
<keyword evidence="2" id="KW-0732">Signal</keyword>
<dbReference type="Proteomes" id="UP000007151">
    <property type="component" value="Unassembled WGS sequence"/>
</dbReference>
<feature type="chain" id="PRO_5011119841" evidence="2">
    <location>
        <begin position="18"/>
        <end position="161"/>
    </location>
</feature>
<gene>
    <name evidence="3" type="ORF">KGM_200110</name>
</gene>
<evidence type="ECO:0000256" key="2">
    <source>
        <dbReference type="SAM" id="SignalP"/>
    </source>
</evidence>
<dbReference type="InParanoid" id="A0A212EWV2"/>
<feature type="region of interest" description="Disordered" evidence="1">
    <location>
        <begin position="91"/>
        <end position="127"/>
    </location>
</feature>
<dbReference type="KEGG" id="dpl:KGM_200110"/>
<evidence type="ECO:0000256" key="1">
    <source>
        <dbReference type="SAM" id="MobiDB-lite"/>
    </source>
</evidence>
<dbReference type="AlphaFoldDB" id="A0A212EWV2"/>
<dbReference type="EMBL" id="AGBW02011880">
    <property type="protein sequence ID" value="OWR45980.1"/>
    <property type="molecule type" value="Genomic_DNA"/>
</dbReference>
<evidence type="ECO:0000313" key="3">
    <source>
        <dbReference type="EMBL" id="OWR45980.1"/>
    </source>
</evidence>